<gene>
    <name evidence="4" type="ORF">ACFP7A_04305</name>
</gene>
<keyword evidence="2" id="KW-0812">Transmembrane</keyword>
<name>A0ABW1WCG7_9BACL</name>
<keyword evidence="5" id="KW-1185">Reference proteome</keyword>
<feature type="domain" description="Bacterial sugar transferase" evidence="3">
    <location>
        <begin position="34"/>
        <end position="213"/>
    </location>
</feature>
<organism evidence="4 5">
    <name type="scientific">Sporolactobacillus kofuensis</name>
    <dbReference type="NCBI Taxonomy" id="269672"/>
    <lineage>
        <taxon>Bacteria</taxon>
        <taxon>Bacillati</taxon>
        <taxon>Bacillota</taxon>
        <taxon>Bacilli</taxon>
        <taxon>Bacillales</taxon>
        <taxon>Sporolactobacillaceae</taxon>
        <taxon>Sporolactobacillus</taxon>
    </lineage>
</organism>
<evidence type="ECO:0000259" key="3">
    <source>
        <dbReference type="Pfam" id="PF02397"/>
    </source>
</evidence>
<dbReference type="PANTHER" id="PTHR30576">
    <property type="entry name" value="COLANIC BIOSYNTHESIS UDP-GLUCOSE LIPID CARRIER TRANSFERASE"/>
    <property type="match status" value="1"/>
</dbReference>
<protein>
    <submittedName>
        <fullName evidence="4">Sugar transferase</fullName>
    </submittedName>
</protein>
<feature type="transmembrane region" description="Helical" evidence="2">
    <location>
        <begin position="39"/>
        <end position="62"/>
    </location>
</feature>
<accession>A0ABW1WCG7</accession>
<dbReference type="EMBL" id="JBHSTQ010000003">
    <property type="protein sequence ID" value="MFC6385815.1"/>
    <property type="molecule type" value="Genomic_DNA"/>
</dbReference>
<comment type="similarity">
    <text evidence="1">Belongs to the bacterial sugar transferase family.</text>
</comment>
<comment type="caution">
    <text evidence="4">The sequence shown here is derived from an EMBL/GenBank/DDBJ whole genome shotgun (WGS) entry which is preliminary data.</text>
</comment>
<evidence type="ECO:0000256" key="2">
    <source>
        <dbReference type="SAM" id="Phobius"/>
    </source>
</evidence>
<keyword evidence="4" id="KW-0808">Transferase</keyword>
<evidence type="ECO:0000313" key="4">
    <source>
        <dbReference type="EMBL" id="MFC6385815.1"/>
    </source>
</evidence>
<dbReference type="GO" id="GO:0016740">
    <property type="term" value="F:transferase activity"/>
    <property type="evidence" value="ECO:0007669"/>
    <property type="project" value="UniProtKB-KW"/>
</dbReference>
<keyword evidence="2" id="KW-0472">Membrane</keyword>
<dbReference type="Proteomes" id="UP001596267">
    <property type="component" value="Unassembled WGS sequence"/>
</dbReference>
<dbReference type="RefSeq" id="WP_381451501.1">
    <property type="nucleotide sequence ID" value="NZ_JAMXWN010000002.1"/>
</dbReference>
<dbReference type="Pfam" id="PF02397">
    <property type="entry name" value="Bac_transf"/>
    <property type="match status" value="1"/>
</dbReference>
<keyword evidence="2" id="KW-1133">Transmembrane helix</keyword>
<reference evidence="5" key="1">
    <citation type="journal article" date="2019" name="Int. J. Syst. Evol. Microbiol.">
        <title>The Global Catalogue of Microorganisms (GCM) 10K type strain sequencing project: providing services to taxonomists for standard genome sequencing and annotation.</title>
        <authorList>
            <consortium name="The Broad Institute Genomics Platform"/>
            <consortium name="The Broad Institute Genome Sequencing Center for Infectious Disease"/>
            <person name="Wu L."/>
            <person name="Ma J."/>
        </authorList>
    </citation>
    <scope>NUCLEOTIDE SEQUENCE [LARGE SCALE GENOMIC DNA]</scope>
    <source>
        <strain evidence="5">CCUG 42001</strain>
    </source>
</reference>
<dbReference type="InterPro" id="IPR003362">
    <property type="entry name" value="Bact_transf"/>
</dbReference>
<evidence type="ECO:0000256" key="1">
    <source>
        <dbReference type="ARBA" id="ARBA00006464"/>
    </source>
</evidence>
<dbReference type="PANTHER" id="PTHR30576:SF0">
    <property type="entry name" value="UNDECAPRENYL-PHOSPHATE N-ACETYLGALACTOSAMINYL 1-PHOSPHATE TRANSFERASE-RELATED"/>
    <property type="match status" value="1"/>
</dbReference>
<evidence type="ECO:0000313" key="5">
    <source>
        <dbReference type="Proteomes" id="UP001596267"/>
    </source>
</evidence>
<sequence length="219" mass="24566">MKAEKEIEACSSYTVMKPQPVALPHGVNTYLWVKRGIDLVFGLVGMVLSAPVILFFSILIVLETPGSPFYHQERVGKAGKAFRLVKLRSMRKDAEHAGAKWAEANDPRVTRVGRFIRKTRIDELPQFLSVVKGDMSIIGPRPERPMFTEKFEREIPGFKNRLLVKPGLTGLAQVSGGYDLSPKEKLVHDLNYVRHLSPSLELTIIVRTIKVLFTGEGAR</sequence>
<proteinExistence type="inferred from homology"/>